<dbReference type="GO" id="GO:0007165">
    <property type="term" value="P:signal transduction"/>
    <property type="evidence" value="ECO:0007669"/>
    <property type="project" value="InterPro"/>
</dbReference>
<dbReference type="InterPro" id="IPR009057">
    <property type="entry name" value="Homeodomain-like_sf"/>
</dbReference>
<dbReference type="GeneTree" id="ENSGT00940000154420"/>
<evidence type="ECO:0000256" key="2">
    <source>
        <dbReference type="SAM" id="MobiDB-lite"/>
    </source>
</evidence>
<feature type="compositionally biased region" description="Basic and acidic residues" evidence="2">
    <location>
        <begin position="108"/>
        <end position="130"/>
    </location>
</feature>
<feature type="domain" description="HTH CENPB-type" evidence="4">
    <location>
        <begin position="296"/>
        <end position="376"/>
    </location>
</feature>
<organism evidence="5 6">
    <name type="scientific">Erpetoichthys calabaricus</name>
    <name type="common">Rope fish</name>
    <name type="synonym">Calamoichthys calabaricus</name>
    <dbReference type="NCBI Taxonomy" id="27687"/>
    <lineage>
        <taxon>Eukaryota</taxon>
        <taxon>Metazoa</taxon>
        <taxon>Chordata</taxon>
        <taxon>Craniata</taxon>
        <taxon>Vertebrata</taxon>
        <taxon>Euteleostomi</taxon>
        <taxon>Actinopterygii</taxon>
        <taxon>Polypteriformes</taxon>
        <taxon>Polypteridae</taxon>
        <taxon>Erpetoichthys</taxon>
    </lineage>
</organism>
<evidence type="ECO:0000313" key="5">
    <source>
        <dbReference type="Ensembl" id="ENSECRP00000029237.1"/>
    </source>
</evidence>
<dbReference type="GO" id="GO:0003677">
    <property type="term" value="F:DNA binding"/>
    <property type="evidence" value="ECO:0007669"/>
    <property type="project" value="UniProtKB-KW"/>
</dbReference>
<dbReference type="Gene3D" id="1.10.10.60">
    <property type="entry name" value="Homeodomain-like"/>
    <property type="match status" value="2"/>
</dbReference>
<dbReference type="InterPro" id="IPR006600">
    <property type="entry name" value="HTH_CenpB_DNA-bd_dom"/>
</dbReference>
<dbReference type="Proteomes" id="UP000694620">
    <property type="component" value="Unassembled WGS sequence"/>
</dbReference>
<feature type="region of interest" description="Disordered" evidence="2">
    <location>
        <begin position="774"/>
        <end position="793"/>
    </location>
</feature>
<reference evidence="5" key="2">
    <citation type="submission" date="2025-09" db="UniProtKB">
        <authorList>
            <consortium name="Ensembl"/>
        </authorList>
    </citation>
    <scope>IDENTIFICATION</scope>
</reference>
<dbReference type="Ensembl" id="ENSECRT00000029853.1">
    <property type="protein sequence ID" value="ENSECRP00000029237.1"/>
    <property type="gene ID" value="ENSECRG00000019824.1"/>
</dbReference>
<dbReference type="InterPro" id="IPR050863">
    <property type="entry name" value="CenT-Element_Derived"/>
</dbReference>
<dbReference type="InterPro" id="IPR004875">
    <property type="entry name" value="DDE_SF_endonuclease_dom"/>
</dbReference>
<dbReference type="InterPro" id="IPR000488">
    <property type="entry name" value="Death_dom"/>
</dbReference>
<dbReference type="PROSITE" id="PS50017">
    <property type="entry name" value="DEATH_DOMAIN"/>
    <property type="match status" value="1"/>
</dbReference>
<keyword evidence="1" id="KW-0238">DNA-binding</keyword>
<dbReference type="PANTHER" id="PTHR19303">
    <property type="entry name" value="TRANSPOSON"/>
    <property type="match status" value="1"/>
</dbReference>
<keyword evidence="6" id="KW-1185">Reference proteome</keyword>
<feature type="region of interest" description="Disordered" evidence="2">
    <location>
        <begin position="89"/>
        <end position="166"/>
    </location>
</feature>
<dbReference type="AlphaFoldDB" id="A0A8C4XFZ9"/>
<dbReference type="InterPro" id="IPR036397">
    <property type="entry name" value="RNaseH_sf"/>
</dbReference>
<evidence type="ECO:0000256" key="1">
    <source>
        <dbReference type="ARBA" id="ARBA00023125"/>
    </source>
</evidence>
<evidence type="ECO:0000259" key="4">
    <source>
        <dbReference type="PROSITE" id="PS51253"/>
    </source>
</evidence>
<name>A0A8C4XFZ9_ERPCA</name>
<dbReference type="SMART" id="SM00674">
    <property type="entry name" value="CENPB"/>
    <property type="match status" value="1"/>
</dbReference>
<feature type="compositionally biased region" description="Polar residues" evidence="2">
    <location>
        <begin position="89"/>
        <end position="107"/>
    </location>
</feature>
<dbReference type="GO" id="GO:0005634">
    <property type="term" value="C:nucleus"/>
    <property type="evidence" value="ECO:0007669"/>
    <property type="project" value="TreeGrafter"/>
</dbReference>
<evidence type="ECO:0000313" key="6">
    <source>
        <dbReference type="Proteomes" id="UP000694620"/>
    </source>
</evidence>
<dbReference type="Pfam" id="PF03184">
    <property type="entry name" value="DDE_1"/>
    <property type="match status" value="1"/>
</dbReference>
<evidence type="ECO:0000259" key="3">
    <source>
        <dbReference type="PROSITE" id="PS50017"/>
    </source>
</evidence>
<dbReference type="Gene3D" id="3.30.420.10">
    <property type="entry name" value="Ribonuclease H-like superfamily/Ribonuclease H"/>
    <property type="match status" value="1"/>
</dbReference>
<proteinExistence type="predicted"/>
<dbReference type="PROSITE" id="PS51253">
    <property type="entry name" value="HTH_CENPB"/>
    <property type="match status" value="1"/>
</dbReference>
<feature type="compositionally biased region" description="Polar residues" evidence="2">
    <location>
        <begin position="138"/>
        <end position="156"/>
    </location>
</feature>
<dbReference type="PANTHER" id="PTHR19303:SF27">
    <property type="entry name" value="HTH CENPB-TYPE DOMAIN-CONTAINING PROTEIN"/>
    <property type="match status" value="1"/>
</dbReference>
<accession>A0A8C4XFZ9</accession>
<reference evidence="5" key="1">
    <citation type="submission" date="2025-08" db="UniProtKB">
        <authorList>
            <consortium name="Ensembl"/>
        </authorList>
    </citation>
    <scope>IDENTIFICATION</scope>
</reference>
<protein>
    <recommendedName>
        <fullName evidence="7">HTH CENPB-type domain-containing protein</fullName>
    </recommendedName>
</protein>
<dbReference type="Pfam" id="PF03221">
    <property type="entry name" value="HTH_Tnp_Tc5"/>
    <property type="match status" value="1"/>
</dbReference>
<evidence type="ECO:0008006" key="7">
    <source>
        <dbReference type="Google" id="ProtNLM"/>
    </source>
</evidence>
<dbReference type="SUPFAM" id="SSF46689">
    <property type="entry name" value="Homeodomain-like"/>
    <property type="match status" value="2"/>
</dbReference>
<sequence length="793" mass="90350">MAAAKEDGVDERTADIKEEDCEWLTSEDVCVKLEDHEERISVFKEEEECKGVTAAIKAEDWNDFSDGLELQKHETEDIFKQDACEESPSILQPWSTNTGRLATQENSAELKSELSESEEKITEGNGREGEESPGSVGINLQKNGSFSPPSFGQHSPQYKEKGMKKSARGSENLTAAFLQCSSLPAAGVTQTEAIKTDRQQVEKEIQIHNGKKCCAFALNLQLTMASKQVKSGSVGEKKGLKKIEIELKKEIIEKYERGVRVTDLAAEYKKSKSTISTILKQKEAIKAADVAKGVTMLTKQRPQVLEDVEKLLLVWLNEKQLAGDSVSEAMLCEKARRIHCDLLQNYPSTSGEGEEFKASRGWFENFRKRSGIHGVLQHREAASSNAEAAKNFVKMFTKFVKDQGYIPQQVFNCDETGLFWNRMPKRTYITQEEKAMPGHKPMKDRLTVLLCANASGDVKIKPLVVYQFENPCAFKQHNLNKATLPVMWRANTRGWVTRTLFLEWLHEAFAPAVKRYLEASNLPEKCLLLMDNAPAHPPNLVDDMVEEYDFIKVMFLPPNTTPLLQPMDQQVISNFKKLYTKGLFARCFNVTKETSLTLKEFWKNHFKIVHCINLIDKAWEDVTYLTLSSAWKKLWPECVPEQDLERFDLPVVDEIVSMGKSMGLEVDNEDIEELVLDHKEELTTEELTELQQEQHKLLTEDQSSGEEEERAVLKSDAIKAVMEKWNECQDFFEKNHPDKAVANRVINMMNDNVVSHFRKILMRRKRQVTLDSYFAKSDPPAKQLKTPETRENT</sequence>
<feature type="domain" description="Death" evidence="3">
    <location>
        <begin position="59"/>
        <end position="106"/>
    </location>
</feature>